<dbReference type="AlphaFoldDB" id="A0A9P7DX89"/>
<comment type="caution">
    <text evidence="1">The sequence shown here is derived from an EMBL/GenBank/DDBJ whole genome shotgun (WGS) entry which is preliminary data.</text>
</comment>
<organism evidence="1 2">
    <name type="scientific">Suillus subaureus</name>
    <dbReference type="NCBI Taxonomy" id="48587"/>
    <lineage>
        <taxon>Eukaryota</taxon>
        <taxon>Fungi</taxon>
        <taxon>Dikarya</taxon>
        <taxon>Basidiomycota</taxon>
        <taxon>Agaricomycotina</taxon>
        <taxon>Agaricomycetes</taxon>
        <taxon>Agaricomycetidae</taxon>
        <taxon>Boletales</taxon>
        <taxon>Suillineae</taxon>
        <taxon>Suillaceae</taxon>
        <taxon>Suillus</taxon>
    </lineage>
</organism>
<dbReference type="GeneID" id="64638260"/>
<name>A0A9P7DX89_9AGAM</name>
<dbReference type="RefSeq" id="XP_041187267.1">
    <property type="nucleotide sequence ID" value="XM_041344244.1"/>
</dbReference>
<protein>
    <submittedName>
        <fullName evidence="1">Uncharacterized protein</fullName>
    </submittedName>
</protein>
<dbReference type="Proteomes" id="UP000807769">
    <property type="component" value="Unassembled WGS sequence"/>
</dbReference>
<keyword evidence="2" id="KW-1185">Reference proteome</keyword>
<reference evidence="1" key="1">
    <citation type="journal article" date="2020" name="New Phytol.">
        <title>Comparative genomics reveals dynamic genome evolution in host specialist ectomycorrhizal fungi.</title>
        <authorList>
            <person name="Lofgren L.A."/>
            <person name="Nguyen N.H."/>
            <person name="Vilgalys R."/>
            <person name="Ruytinx J."/>
            <person name="Liao H.L."/>
            <person name="Branco S."/>
            <person name="Kuo A."/>
            <person name="LaButti K."/>
            <person name="Lipzen A."/>
            <person name="Andreopoulos W."/>
            <person name="Pangilinan J."/>
            <person name="Riley R."/>
            <person name="Hundley H."/>
            <person name="Na H."/>
            <person name="Barry K."/>
            <person name="Grigoriev I.V."/>
            <person name="Stajich J.E."/>
            <person name="Kennedy P.G."/>
        </authorList>
    </citation>
    <scope>NUCLEOTIDE SEQUENCE</scope>
    <source>
        <strain evidence="1">MN1</strain>
    </source>
</reference>
<evidence type="ECO:0000313" key="1">
    <source>
        <dbReference type="EMBL" id="KAG1805484.1"/>
    </source>
</evidence>
<dbReference type="EMBL" id="JABBWG010000053">
    <property type="protein sequence ID" value="KAG1805484.1"/>
    <property type="molecule type" value="Genomic_DNA"/>
</dbReference>
<accession>A0A9P7DX89</accession>
<proteinExistence type="predicted"/>
<sequence>MFSTQESLQPSPPPYSHSSSLAYLLFCLPASVSRLPPLSSSSTSISLFSSVHNRVQPVQSVAGQGCAPKVSFDTFENPAAFMLSFTLHSVIRWIRQKQSDENIPLCILYESWR</sequence>
<gene>
    <name evidence="1" type="ORF">BJ212DRAFT_868854</name>
</gene>
<evidence type="ECO:0000313" key="2">
    <source>
        <dbReference type="Proteomes" id="UP000807769"/>
    </source>
</evidence>